<dbReference type="AlphaFoldDB" id="A0A512BLU0"/>
<sequence length="140" mass="14935">MKTPRLIAAAMLIVGSGLSLPSAHAQQPTNQVMQSSGIGRTDVLKNDLSQPGREVIQTRVDFPPGVTAAAHTHPGEEVAYILEGTLEYNLEGRPPITLKAGEALFIPAGTAHWVRNVGPGKASELATYLVEKEKPLVTFK</sequence>
<evidence type="ECO:0000259" key="2">
    <source>
        <dbReference type="Pfam" id="PF07883"/>
    </source>
</evidence>
<dbReference type="PANTHER" id="PTHR38599">
    <property type="entry name" value="CUPIN DOMAIN PROTEIN (AFU_ORTHOLOGUE AFUA_3G13620)"/>
    <property type="match status" value="1"/>
</dbReference>
<proteinExistence type="predicted"/>
<evidence type="ECO:0000256" key="1">
    <source>
        <dbReference type="SAM" id="SignalP"/>
    </source>
</evidence>
<dbReference type="InterPro" id="IPR013096">
    <property type="entry name" value="Cupin_2"/>
</dbReference>
<keyword evidence="1" id="KW-0732">Signal</keyword>
<organism evidence="3 4">
    <name type="scientific">Microvirga aerophila</name>
    <dbReference type="NCBI Taxonomy" id="670291"/>
    <lineage>
        <taxon>Bacteria</taxon>
        <taxon>Pseudomonadati</taxon>
        <taxon>Pseudomonadota</taxon>
        <taxon>Alphaproteobacteria</taxon>
        <taxon>Hyphomicrobiales</taxon>
        <taxon>Methylobacteriaceae</taxon>
        <taxon>Microvirga</taxon>
    </lineage>
</organism>
<name>A0A512BLU0_9HYPH</name>
<dbReference type="OrthoDB" id="9793521at2"/>
<gene>
    <name evidence="3" type="ORF">MAE02_06090</name>
</gene>
<reference evidence="3 4" key="1">
    <citation type="submission" date="2019-07" db="EMBL/GenBank/DDBJ databases">
        <title>Whole genome shotgun sequence of Microvirga aerophila NBRC 106136.</title>
        <authorList>
            <person name="Hosoyama A."/>
            <person name="Uohara A."/>
            <person name="Ohji S."/>
            <person name="Ichikawa N."/>
        </authorList>
    </citation>
    <scope>NUCLEOTIDE SEQUENCE [LARGE SCALE GENOMIC DNA]</scope>
    <source>
        <strain evidence="3 4">NBRC 106136</strain>
    </source>
</reference>
<dbReference type="Proteomes" id="UP000321085">
    <property type="component" value="Unassembled WGS sequence"/>
</dbReference>
<dbReference type="CDD" id="cd02235">
    <property type="entry name" value="cupin_BLL4011-like"/>
    <property type="match status" value="1"/>
</dbReference>
<comment type="caution">
    <text evidence="3">The sequence shown here is derived from an EMBL/GenBank/DDBJ whole genome shotgun (WGS) entry which is preliminary data.</text>
</comment>
<feature type="chain" id="PRO_5022178124" evidence="1">
    <location>
        <begin position="26"/>
        <end position="140"/>
    </location>
</feature>
<evidence type="ECO:0000313" key="4">
    <source>
        <dbReference type="Proteomes" id="UP000321085"/>
    </source>
</evidence>
<dbReference type="SUPFAM" id="SSF51182">
    <property type="entry name" value="RmlC-like cupins"/>
    <property type="match status" value="1"/>
</dbReference>
<dbReference type="EMBL" id="BJYU01000004">
    <property type="protein sequence ID" value="GEO12913.1"/>
    <property type="molecule type" value="Genomic_DNA"/>
</dbReference>
<protein>
    <submittedName>
        <fullName evidence="3">Cupin</fullName>
    </submittedName>
</protein>
<dbReference type="RefSeq" id="WP_114185181.1">
    <property type="nucleotide sequence ID" value="NZ_BJYU01000004.1"/>
</dbReference>
<dbReference type="PANTHER" id="PTHR38599:SF1">
    <property type="entry name" value="CUPIN DOMAIN PROTEIN (AFU_ORTHOLOGUE AFUA_3G13620)"/>
    <property type="match status" value="1"/>
</dbReference>
<feature type="signal peptide" evidence="1">
    <location>
        <begin position="1"/>
        <end position="25"/>
    </location>
</feature>
<keyword evidence="4" id="KW-1185">Reference proteome</keyword>
<evidence type="ECO:0000313" key="3">
    <source>
        <dbReference type="EMBL" id="GEO12913.1"/>
    </source>
</evidence>
<dbReference type="InterPro" id="IPR011051">
    <property type="entry name" value="RmlC_Cupin_sf"/>
</dbReference>
<feature type="domain" description="Cupin type-2" evidence="2">
    <location>
        <begin position="59"/>
        <end position="123"/>
    </location>
</feature>
<accession>A0A512BLU0</accession>
<dbReference type="InterPro" id="IPR014710">
    <property type="entry name" value="RmlC-like_jellyroll"/>
</dbReference>
<dbReference type="Gene3D" id="2.60.120.10">
    <property type="entry name" value="Jelly Rolls"/>
    <property type="match status" value="1"/>
</dbReference>
<dbReference type="Pfam" id="PF07883">
    <property type="entry name" value="Cupin_2"/>
    <property type="match status" value="1"/>
</dbReference>